<reference evidence="2" key="1">
    <citation type="submission" date="2000-08" db="EMBL/GenBank/DDBJ databases">
        <title>NEDO human cDNA sequencing project.</title>
        <authorList>
            <person name="Kawakami T."/>
            <person name="Noguchi S."/>
            <person name="Itoh T."/>
            <person name="Shigeta K."/>
            <person name="Senba T."/>
            <person name="Matsumura K."/>
            <person name="Nakajima Y."/>
            <person name="Mizuno T."/>
            <person name="Morinaga M."/>
            <person name="Tanigami A."/>
            <person name="Fujiwara T."/>
            <person name="Ono T."/>
            <person name="Yamada K."/>
            <person name="Fujii Y."/>
            <person name="Ozaki K."/>
            <person name="Hirao M."/>
            <person name="Ohmori Y."/>
            <person name="Ota T."/>
            <person name="Suzuki Y."/>
            <person name="Obayashi M."/>
            <person name="Nishi T."/>
            <person name="Shibahara T."/>
            <person name="Tanaka T."/>
            <person name="Nakamura Y."/>
            <person name="Isogai T."/>
            <person name="Sugano S."/>
        </authorList>
    </citation>
    <scope>NUCLEOTIDE SEQUENCE</scope>
    <source>
        <tissue evidence="2">Human lung</tissue>
    </source>
</reference>
<sequence length="147" mass="14994">MNESWAGPGPAERAEEAVSGVGVEAKTQHAGQGAQPGGMGCGFSSGPIGMALGLGLVGTAATRGGSSAWPDSTCNVGRQWAPPGGRNTVRSMQRAGDHGACDLRAHPGQTWVRGGLGRQDGEGLQGVFVLCPYTGDLHGRVRSIRML</sequence>
<feature type="region of interest" description="Disordered" evidence="1">
    <location>
        <begin position="18"/>
        <end position="38"/>
    </location>
</feature>
<gene>
    <name evidence="3" type="ORF">hCG_1776951</name>
</gene>
<evidence type="ECO:0000313" key="3">
    <source>
        <dbReference type="EMBL" id="EAW55704.1"/>
    </source>
</evidence>
<accession>Q9H5U7</accession>
<organism evidence="2">
    <name type="scientific">Homo sapiens</name>
    <name type="common">Human</name>
    <dbReference type="NCBI Taxonomy" id="9606"/>
    <lineage>
        <taxon>Eukaryota</taxon>
        <taxon>Metazoa</taxon>
        <taxon>Chordata</taxon>
        <taxon>Craniata</taxon>
        <taxon>Vertebrata</taxon>
        <taxon>Euteleostomi</taxon>
        <taxon>Mammalia</taxon>
        <taxon>Eutheria</taxon>
        <taxon>Euarchontoglires</taxon>
        <taxon>Primates</taxon>
        <taxon>Haplorrhini</taxon>
        <taxon>Catarrhini</taxon>
        <taxon>Hominidae</taxon>
        <taxon>Homo</taxon>
    </lineage>
</organism>
<reference evidence="3" key="3">
    <citation type="submission" date="2005-09" db="EMBL/GenBank/DDBJ databases">
        <authorList>
            <person name="Mural R.J."/>
            <person name="Istrail S."/>
            <person name="Sutton G."/>
            <person name="Florea L."/>
            <person name="Halpern A.L."/>
            <person name="Mobarry C.M."/>
            <person name="Lippert R."/>
            <person name="Walenz B."/>
            <person name="Shatkay H."/>
            <person name="Dew I."/>
            <person name="Miller J.R."/>
            <person name="Flanigan M.J."/>
            <person name="Edwards N.J."/>
            <person name="Bolanos R."/>
            <person name="Fasulo D."/>
            <person name="Halldorsson B.V."/>
            <person name="Hannenhalli S."/>
            <person name="Turner R."/>
            <person name="Yooseph S."/>
            <person name="Lu F."/>
            <person name="Nusskern D.R."/>
            <person name="Shue B.C."/>
            <person name="Zheng X.H."/>
            <person name="Zhong F."/>
            <person name="Delcher A.L."/>
            <person name="Huson D.H."/>
            <person name="Kravitz S.A."/>
            <person name="Mouchard L."/>
            <person name="Reinert K."/>
            <person name="Remington K.A."/>
            <person name="Clark A.G."/>
            <person name="Waterman M.S."/>
            <person name="Eichler E.E."/>
            <person name="Adams M.D."/>
            <person name="Hunkapiller M.W."/>
            <person name="Myers E.W."/>
            <person name="Venter J.C."/>
        </authorList>
    </citation>
    <scope>NUCLEOTIDE SEQUENCE</scope>
</reference>
<protein>
    <submittedName>
        <fullName evidence="3">HCG1776951</fullName>
    </submittedName>
    <submittedName>
        <fullName evidence="2">cDNA: FLJ23022 fis, clone LNG01117</fullName>
    </submittedName>
</protein>
<evidence type="ECO:0000313" key="2">
    <source>
        <dbReference type="EMBL" id="BAB15522.1"/>
    </source>
</evidence>
<name>Q9H5U7_HUMAN</name>
<dbReference type="AlphaFoldDB" id="Q9H5U7"/>
<proteinExistence type="evidence at transcript level"/>
<dbReference type="EMBL" id="CH471196">
    <property type="protein sequence ID" value="EAW55704.1"/>
    <property type="molecule type" value="Genomic_DNA"/>
</dbReference>
<evidence type="ECO:0000256" key="1">
    <source>
        <dbReference type="SAM" id="MobiDB-lite"/>
    </source>
</evidence>
<dbReference type="EMBL" id="AK026675">
    <property type="protein sequence ID" value="BAB15522.1"/>
    <property type="molecule type" value="mRNA"/>
</dbReference>
<reference evidence="3" key="2">
    <citation type="journal article" date="2001" name="Science">
        <title>The sequence of the human genome.</title>
        <authorList>
            <person name="Venter J.C."/>
            <person name="Adams M.D."/>
            <person name="Myers E.W."/>
            <person name="Li P.W."/>
            <person name="Mural R.J."/>
            <person name="Sutton G.G."/>
            <person name="Smith H.O."/>
            <person name="Yandell M."/>
            <person name="Evans C.A."/>
            <person name="Holt R.A."/>
            <person name="Gocayne J.D."/>
            <person name="Amanatides P."/>
            <person name="Ballew R.M."/>
            <person name="Huson D.H."/>
            <person name="Wortman J.R."/>
            <person name="Zhang Q."/>
            <person name="Kodira C.D."/>
            <person name="Zheng X.H."/>
            <person name="Chen L."/>
            <person name="Skupski M."/>
            <person name="Subramanian G."/>
            <person name="Thomas P.D."/>
            <person name="Zhang J."/>
            <person name="Gabor Miklos G.L."/>
            <person name="Nelson C."/>
            <person name="Broder S."/>
            <person name="Clark A.G."/>
            <person name="Nadeau J."/>
            <person name="McKusick V.A."/>
            <person name="Zinder N."/>
            <person name="Levine A.J."/>
            <person name="Roberts R.J."/>
            <person name="Simon M."/>
            <person name="Slayman C."/>
            <person name="Hunkapiller M."/>
            <person name="Bolanos R."/>
            <person name="Delcher A."/>
            <person name="Dew I."/>
            <person name="Fasulo D."/>
            <person name="Flanigan M."/>
            <person name="Florea L."/>
            <person name="Halpern A."/>
            <person name="Hannenhalli S."/>
            <person name="Kravitz S."/>
            <person name="Levy S."/>
            <person name="Mobarry C."/>
            <person name="Reinert K."/>
            <person name="Remington K."/>
            <person name="Abu-Threideh J."/>
            <person name="Beasley E."/>
            <person name="Biddick K."/>
            <person name="Bonazzi V."/>
            <person name="Brandon R."/>
            <person name="Cargill M."/>
            <person name="Chandramouliswaran I."/>
            <person name="Charlab R."/>
            <person name="Chaturvedi K."/>
            <person name="Deng Z."/>
            <person name="Di Francesco V."/>
            <person name="Dunn P."/>
            <person name="Eilbeck K."/>
            <person name="Evangelista C."/>
            <person name="Gabrielian A.E."/>
            <person name="Gan W."/>
            <person name="Ge W."/>
            <person name="Gong F."/>
            <person name="Gu Z."/>
            <person name="Guan P."/>
            <person name="Heiman T.J."/>
            <person name="Higgins M.E."/>
            <person name="Ji R.R."/>
            <person name="Ke Z."/>
            <person name="Ketchum K.A."/>
            <person name="Lai Z."/>
            <person name="Lei Y."/>
            <person name="Li Z."/>
            <person name="Li J."/>
            <person name="Liang Y."/>
            <person name="Lin X."/>
            <person name="Lu F."/>
            <person name="Merkulov G.V."/>
            <person name="Milshina N."/>
            <person name="Moore H.M."/>
            <person name="Naik A.K."/>
            <person name="Narayan V.A."/>
            <person name="Neelam B."/>
            <person name="Nusskern D."/>
            <person name="Rusch D.B."/>
            <person name="Salzberg S."/>
            <person name="Shao W."/>
            <person name="Shue B."/>
            <person name="Sun J."/>
            <person name="Wang Z."/>
            <person name="Wang A."/>
            <person name="Wang X."/>
            <person name="Wang J."/>
            <person name="Wei M."/>
            <person name="Wides R."/>
            <person name="Xiao C."/>
            <person name="Yan C."/>
            <person name="Yao A."/>
            <person name="Ye J."/>
            <person name="Zhan M."/>
            <person name="Zhang W."/>
            <person name="Zhang H."/>
            <person name="Zhao Q."/>
            <person name="Zheng L."/>
            <person name="Zhong F."/>
            <person name="Zhong W."/>
            <person name="Zhu S."/>
            <person name="Zhao S."/>
            <person name="Gilbert D."/>
            <person name="Baumhueter S."/>
            <person name="Spier G."/>
            <person name="Carter C."/>
            <person name="Cravchik A."/>
            <person name="Woodage T."/>
            <person name="Ali F."/>
            <person name="An H."/>
            <person name="Awe A."/>
            <person name="Baldwin D."/>
            <person name="Baden H."/>
            <person name="Barnstead M."/>
            <person name="Barrow I."/>
            <person name="Beeson K."/>
            <person name="Busam D."/>
            <person name="Carver A."/>
            <person name="Center A."/>
            <person name="Cheng M.L."/>
            <person name="Curry L."/>
            <person name="Danaher S."/>
            <person name="Davenport L."/>
            <person name="Desilets R."/>
            <person name="Dietz S."/>
            <person name="Dodson K."/>
            <person name="Doup L."/>
            <person name="Ferriera S."/>
            <person name="Garg N."/>
            <person name="Gluecksmann A."/>
            <person name="Hart B."/>
            <person name="Haynes J."/>
            <person name="Haynes C."/>
            <person name="Heiner C."/>
            <person name="Hladun S."/>
            <person name="Hostin D."/>
            <person name="Houck J."/>
            <person name="Howland T."/>
            <person name="Ibegwam C."/>
            <person name="Johnson J."/>
            <person name="Kalush F."/>
            <person name="Kline L."/>
            <person name="Koduru S."/>
            <person name="Love A."/>
            <person name="Mann F."/>
            <person name="May D."/>
            <person name="McCawley S."/>
            <person name="McIntosh T."/>
            <person name="McMullen I."/>
            <person name="Moy M."/>
            <person name="Moy L."/>
            <person name="Murphy B."/>
            <person name="Nelson K."/>
            <person name="Pfannkoch C."/>
            <person name="Pratts E."/>
            <person name="Puri V."/>
            <person name="Qureshi H."/>
            <person name="Reardon M."/>
            <person name="Rodriguez R."/>
            <person name="Rogers Y.H."/>
            <person name="Romblad D."/>
            <person name="Ruhfel B."/>
            <person name="Scott R."/>
            <person name="Sitter C."/>
            <person name="Smallwood M."/>
            <person name="Stewart E."/>
            <person name="Strong R."/>
            <person name="Suh E."/>
            <person name="Thomas R."/>
            <person name="Tint N.N."/>
            <person name="Tse S."/>
            <person name="Vech C."/>
            <person name="Wang G."/>
            <person name="Wetter J."/>
            <person name="Williams S."/>
            <person name="Williams M."/>
            <person name="Windsor S."/>
            <person name="Winn-Deen E."/>
            <person name="Wolfe K."/>
            <person name="Zaveri J."/>
            <person name="Zaveri K."/>
            <person name="Abril J.F."/>
            <person name="Guigo R."/>
            <person name="Campbell M.J."/>
            <person name="Sjolander K.V."/>
            <person name="Karlak B."/>
            <person name="Kejariwal A."/>
            <person name="Mi H."/>
            <person name="Lazareva B."/>
            <person name="Hatton T."/>
            <person name="Narechania A."/>
            <person name="Diemer K."/>
            <person name="Muruganujan A."/>
            <person name="Guo N."/>
            <person name="Sato S."/>
            <person name="Bafna V."/>
            <person name="Istrail S."/>
            <person name="Lippert R."/>
            <person name="Schwartz R."/>
            <person name="Walenz B."/>
            <person name="Yooseph S."/>
            <person name="Allen D."/>
            <person name="Basu A."/>
            <person name="Baxendale J."/>
            <person name="Blick L."/>
            <person name="Caminha M."/>
            <person name="Carnes-Stine J."/>
            <person name="Caulk P."/>
            <person name="Chiang Y.H."/>
            <person name="Coyne M."/>
            <person name="Dahlke C."/>
            <person name="Mays A."/>
            <person name="Dombroski M."/>
            <person name="Donnelly M."/>
            <person name="Ely D."/>
            <person name="Esparham S."/>
            <person name="Fosler C."/>
            <person name="Gire H."/>
            <person name="Glanowski S."/>
            <person name="Glasser K."/>
            <person name="Glodek A."/>
            <person name="Gorokhov M."/>
            <person name="Graham K."/>
            <person name="Gropman B."/>
            <person name="Harris M."/>
            <person name="Heil J."/>
            <person name="Henderson S."/>
            <person name="Hoover J."/>
            <person name="Jennings D."/>
            <person name="Jordan C."/>
            <person name="Jordan J."/>
            <person name="Kasha J."/>
            <person name="Kagan L."/>
            <person name="Kraft C."/>
            <person name="Levitsky A."/>
            <person name="Lewis M."/>
            <person name="Liu X."/>
            <person name="Lopez J."/>
            <person name="Ma D."/>
            <person name="Majoros W."/>
            <person name="McDaniel J."/>
            <person name="Murphy S."/>
            <person name="Newman M."/>
            <person name="Nguyen T."/>
            <person name="Nguyen N."/>
            <person name="Nodell M."/>
            <person name="Pan S."/>
            <person name="Peck J."/>
            <person name="Peterson M."/>
            <person name="Rowe W."/>
            <person name="Sanders R."/>
            <person name="Scott J."/>
            <person name="Simpson M."/>
            <person name="Smith T."/>
            <person name="Sprague A."/>
            <person name="Stockwell T."/>
            <person name="Turner R."/>
            <person name="Venter E."/>
            <person name="Wang M."/>
            <person name="Wen M."/>
            <person name="Wu D."/>
            <person name="Wu M."/>
            <person name="Xia A."/>
            <person name="Zandieh A."/>
            <person name="Zhu X."/>
        </authorList>
    </citation>
    <scope>NUCLEOTIDE SEQUENCE</scope>
</reference>